<evidence type="ECO:0000256" key="2">
    <source>
        <dbReference type="PIRSR" id="PIRSR000390-2"/>
    </source>
</evidence>
<comment type="caution">
    <text evidence="4">The sequence shown here is derived from an EMBL/GenBank/DDBJ whole genome shotgun (WGS) entry which is preliminary data.</text>
</comment>
<dbReference type="GO" id="GO:0030170">
    <property type="term" value="F:pyridoxal phosphate binding"/>
    <property type="evidence" value="ECO:0007669"/>
    <property type="project" value="TreeGrafter"/>
</dbReference>
<comment type="similarity">
    <text evidence="3">Belongs to the DegT/DnrJ/EryC1 family.</text>
</comment>
<dbReference type="Pfam" id="PF01041">
    <property type="entry name" value="DegT_DnrJ_EryC1"/>
    <property type="match status" value="2"/>
</dbReference>
<dbReference type="SUPFAM" id="SSF53383">
    <property type="entry name" value="PLP-dependent transferases"/>
    <property type="match status" value="1"/>
</dbReference>
<organism evidence="4 5">
    <name type="scientific">Candidatus Roizmanbacteria bacterium GW2011_GWB1_40_7</name>
    <dbReference type="NCBI Taxonomy" id="1618482"/>
    <lineage>
        <taxon>Bacteria</taxon>
        <taxon>Candidatus Roizmaniibacteriota</taxon>
    </lineage>
</organism>
<evidence type="ECO:0000256" key="1">
    <source>
        <dbReference type="PIRSR" id="PIRSR000390-1"/>
    </source>
</evidence>
<dbReference type="GO" id="GO:0000271">
    <property type="term" value="P:polysaccharide biosynthetic process"/>
    <property type="evidence" value="ECO:0007669"/>
    <property type="project" value="TreeGrafter"/>
</dbReference>
<proteinExistence type="inferred from homology"/>
<dbReference type="InterPro" id="IPR015422">
    <property type="entry name" value="PyrdxlP-dep_Trfase_small"/>
</dbReference>
<dbReference type="PANTHER" id="PTHR30244">
    <property type="entry name" value="TRANSAMINASE"/>
    <property type="match status" value="1"/>
</dbReference>
<dbReference type="InterPro" id="IPR000653">
    <property type="entry name" value="DegT/StrS_aminotransferase"/>
</dbReference>
<feature type="modified residue" description="N6-(pyridoxal phosphate)lysine" evidence="2">
    <location>
        <position position="181"/>
    </location>
</feature>
<dbReference type="InterPro" id="IPR015424">
    <property type="entry name" value="PyrdxlP-dep_Trfase"/>
</dbReference>
<evidence type="ECO:0000256" key="3">
    <source>
        <dbReference type="RuleBase" id="RU004508"/>
    </source>
</evidence>
<accession>A0A0G0T6J2</accession>
<name>A0A0G0T6J2_9BACT</name>
<feature type="active site" description="Proton acceptor" evidence="1">
    <location>
        <position position="181"/>
    </location>
</feature>
<dbReference type="EMBL" id="LBZM01000004">
    <property type="protein sequence ID" value="KKR72609.1"/>
    <property type="molecule type" value="Genomic_DNA"/>
</dbReference>
<dbReference type="PANTHER" id="PTHR30244:SF34">
    <property type="entry name" value="DTDP-4-AMINO-4,6-DIDEOXYGALACTOSE TRANSAMINASE"/>
    <property type="match status" value="1"/>
</dbReference>
<evidence type="ECO:0000313" key="4">
    <source>
        <dbReference type="EMBL" id="KKR72609.1"/>
    </source>
</evidence>
<dbReference type="InterPro" id="IPR015421">
    <property type="entry name" value="PyrdxlP-dep_Trfase_major"/>
</dbReference>
<keyword evidence="2 3" id="KW-0663">Pyridoxal phosphate</keyword>
<dbReference type="Gene3D" id="3.40.640.10">
    <property type="entry name" value="Type I PLP-dependent aspartate aminotransferase-like (Major domain)"/>
    <property type="match status" value="1"/>
</dbReference>
<protein>
    <submittedName>
        <fullName evidence="4">DegT/DnrJ/EryC1/StrS aminotransferase</fullName>
    </submittedName>
</protein>
<dbReference type="PROSITE" id="PS50890">
    <property type="entry name" value="PUA"/>
    <property type="match status" value="1"/>
</dbReference>
<keyword evidence="4" id="KW-0808">Transferase</keyword>
<reference evidence="4 5" key="1">
    <citation type="journal article" date="2015" name="Nature">
        <title>rRNA introns, odd ribosomes, and small enigmatic genomes across a large radiation of phyla.</title>
        <authorList>
            <person name="Brown C.T."/>
            <person name="Hug L.A."/>
            <person name="Thomas B.C."/>
            <person name="Sharon I."/>
            <person name="Castelle C.J."/>
            <person name="Singh A."/>
            <person name="Wilkins M.J."/>
            <person name="Williams K.H."/>
            <person name="Banfield J.F."/>
        </authorList>
    </citation>
    <scope>NUCLEOTIDE SEQUENCE [LARGE SCALE GENOMIC DNA]</scope>
</reference>
<dbReference type="Gene3D" id="3.90.1150.10">
    <property type="entry name" value="Aspartate Aminotransferase, domain 1"/>
    <property type="match status" value="1"/>
</dbReference>
<dbReference type="GO" id="GO:0008483">
    <property type="term" value="F:transaminase activity"/>
    <property type="evidence" value="ECO:0007669"/>
    <property type="project" value="UniProtKB-KW"/>
</dbReference>
<keyword evidence="4" id="KW-0032">Aminotransferase</keyword>
<sequence>MIAISLSPNTESDDVWVAIKTFCSPWTWKDGKSIGLVENWFRDKFKTDTVYSFNSGRTALYAILKSFTIGTGDEVIVQAFTCVAVPEVVMWAGAKPIYSDIDNSYNIDSSKLEKLITKKTKAVIVQHTFGVPARIKEIGKIAKKYNLVLIEDCAHSLGATVDGKLVGSFGDAAFFSFGRDKVISSVFGGVAVINKIQRSKDLKILKKLKNFYNSLSTPSSFWILQQLLHPILFHLLILPFYNFFELGKVFLVLFQRLKLLSFPIQQCEYAGKMPDGFLTRYPNGLAILAFNQLRKLDRFNRKRVSIARKYGKTIPGAIYVRYPMQLRSRNIIVKIAKKKGIFLGNWYHCVIDPFRCPLAAVGYRYGSCTNAERLAEGIVNLPTHPGMRERDVERVIMLVSSP</sequence>
<dbReference type="PIRSF" id="PIRSF000390">
    <property type="entry name" value="PLP_StrS"/>
    <property type="match status" value="1"/>
</dbReference>
<gene>
    <name evidence="4" type="ORF">UU14_C0004G0040</name>
</gene>
<dbReference type="AlphaFoldDB" id="A0A0G0T6J2"/>
<evidence type="ECO:0000313" key="5">
    <source>
        <dbReference type="Proteomes" id="UP000034664"/>
    </source>
</evidence>
<dbReference type="Proteomes" id="UP000034664">
    <property type="component" value="Unassembled WGS sequence"/>
</dbReference>